<dbReference type="CDD" id="cd11326">
    <property type="entry name" value="AmyAc_Glg_debranch"/>
    <property type="match status" value="1"/>
</dbReference>
<dbReference type="Proteomes" id="UP000019151">
    <property type="component" value="Chromosome"/>
</dbReference>
<feature type="compositionally biased region" description="Basic and acidic residues" evidence="4">
    <location>
        <begin position="475"/>
        <end position="492"/>
    </location>
</feature>
<dbReference type="EMBL" id="CP007128">
    <property type="protein sequence ID" value="AHG89780.1"/>
    <property type="molecule type" value="Genomic_DNA"/>
</dbReference>
<dbReference type="Gene3D" id="2.60.40.1180">
    <property type="entry name" value="Golgi alpha-mannosidase II"/>
    <property type="match status" value="1"/>
</dbReference>
<evidence type="ECO:0000256" key="1">
    <source>
        <dbReference type="ARBA" id="ARBA00008061"/>
    </source>
</evidence>
<dbReference type="GO" id="GO:0004135">
    <property type="term" value="F:amylo-alpha-1,6-glucosidase activity"/>
    <property type="evidence" value="ECO:0007669"/>
    <property type="project" value="InterPro"/>
</dbReference>
<evidence type="ECO:0000256" key="3">
    <source>
        <dbReference type="ARBA" id="ARBA00023295"/>
    </source>
</evidence>
<reference evidence="6 7" key="1">
    <citation type="journal article" date="2014" name="Genome Announc.">
        <title>Genome Sequence and Methylome of Soil Bacterium Gemmatirosa kalamazoonensis KBS708T, a Member of the Rarely Cultivated Gemmatimonadetes Phylum.</title>
        <authorList>
            <person name="Debruyn J.M."/>
            <person name="Radosevich M."/>
            <person name="Wommack K.E."/>
            <person name="Polson S.W."/>
            <person name="Hauser L.J."/>
            <person name="Fawaz M.N."/>
            <person name="Korlach J."/>
            <person name="Tsai Y.C."/>
        </authorList>
    </citation>
    <scope>NUCLEOTIDE SEQUENCE [LARGE SCALE GENOMIC DNA]</scope>
    <source>
        <strain evidence="6 7">KBS708</strain>
    </source>
</reference>
<dbReference type="KEGG" id="gba:J421_2243"/>
<dbReference type="GO" id="GO:0005980">
    <property type="term" value="P:glycogen catabolic process"/>
    <property type="evidence" value="ECO:0007669"/>
    <property type="project" value="InterPro"/>
</dbReference>
<dbReference type="InterPro" id="IPR017853">
    <property type="entry name" value="GH"/>
</dbReference>
<dbReference type="NCBIfam" id="TIGR02100">
    <property type="entry name" value="glgX_debranch"/>
    <property type="match status" value="1"/>
</dbReference>
<dbReference type="InterPro" id="IPR004193">
    <property type="entry name" value="Glyco_hydro_13_N"/>
</dbReference>
<keyword evidence="3" id="KW-0326">Glycosidase</keyword>
<evidence type="ECO:0000256" key="4">
    <source>
        <dbReference type="SAM" id="MobiDB-lite"/>
    </source>
</evidence>
<dbReference type="PATRIC" id="fig|861299.3.peg.2280"/>
<keyword evidence="7" id="KW-1185">Reference proteome</keyword>
<dbReference type="SMART" id="SM00642">
    <property type="entry name" value="Aamy"/>
    <property type="match status" value="1"/>
</dbReference>
<dbReference type="Gene3D" id="3.20.20.80">
    <property type="entry name" value="Glycosidases"/>
    <property type="match status" value="1"/>
</dbReference>
<feature type="region of interest" description="Disordered" evidence="4">
    <location>
        <begin position="475"/>
        <end position="497"/>
    </location>
</feature>
<evidence type="ECO:0000313" key="6">
    <source>
        <dbReference type="EMBL" id="AHG89780.1"/>
    </source>
</evidence>
<dbReference type="InterPro" id="IPR014756">
    <property type="entry name" value="Ig_E-set"/>
</dbReference>
<dbReference type="RefSeq" id="WP_025411266.1">
    <property type="nucleotide sequence ID" value="NZ_CP007128.1"/>
</dbReference>
<dbReference type="Gene3D" id="2.60.40.10">
    <property type="entry name" value="Immunoglobulins"/>
    <property type="match status" value="1"/>
</dbReference>
<comment type="similarity">
    <text evidence="1">Belongs to the glycosyl hydrolase 13 family.</text>
</comment>
<dbReference type="InParanoid" id="W0RHI1"/>
<dbReference type="AlphaFoldDB" id="W0RHI1"/>
<dbReference type="OrthoDB" id="9761875at2"/>
<sequence>MNNDTLRVWRGQPYPLGATWNGMGVNFALFSEHATGVELCLYDRDDPTRETARIPVRERTNQVWHCYLPDVRPGQLYGYRVHGPYDPSTGHRFNAAKLLLDPYARAIAGDVVWDDALFAYRVGGAREDLEPDDRDSAPFVPKCVVVDPTFAWGDDRAPRTPWNRTVIYECHVKGMTARHPGVPAHLRGTYLGLCSDAILDHFTSLGVTAVELLPVHQFLDDRHLVERGLRNYWGYNTIGFFAPDARYGTARSLGNPVDEFKTMVRTLHAAGLEVILDVVYNHTAEGNHLGPTLSFKGLDNAAYYRLVPDDPRFYYDFTGTGNSLNVRHPRTLQLIMDSLRYWVTEMHVDGFRFDLAPVLARELFEVDRLSAFFDIIQQDPVLQGVKLIAEPWDVGPGGYQVGNFPVGWAEWNGKYRDDVRGFWKGDPGQVPALASRLSGSADIYKWSQRSAYASVNFVVAHDGFTLHDLASYEGKHNEANGEGNRDGHDHNISRNWGVEGDTDDPAILDMRYRSMRNFLATLVLSQGVPMLAHGDEIGRTQRGNNNAYAQDNEISWLDWDLDDRRRALLDFTRRVVSIRQANPVLRRRTFFRGEVVSHEGIKDLTWLRPDGAEMSQPDWDFAGARALGMLVHGEATDETDDRGRPIRGDTMLLLVNASDGTVEFALPTLDSGEWTVLVDTAEGEVAVVEMPVLPVLPYSLVLLRQGRERRIGEPGPSA</sequence>
<evidence type="ECO:0000259" key="5">
    <source>
        <dbReference type="SMART" id="SM00642"/>
    </source>
</evidence>
<dbReference type="InterPro" id="IPR011837">
    <property type="entry name" value="Glycogen_debranch_GlgX"/>
</dbReference>
<dbReference type="FunCoup" id="W0RHI1">
    <property type="interactions" value="159"/>
</dbReference>
<dbReference type="Pfam" id="PF02922">
    <property type="entry name" value="CBM_48"/>
    <property type="match status" value="1"/>
</dbReference>
<organism evidence="6 7">
    <name type="scientific">Gemmatirosa kalamazoonensis</name>
    <dbReference type="NCBI Taxonomy" id="861299"/>
    <lineage>
        <taxon>Bacteria</taxon>
        <taxon>Pseudomonadati</taxon>
        <taxon>Gemmatimonadota</taxon>
        <taxon>Gemmatimonadia</taxon>
        <taxon>Gemmatimonadales</taxon>
        <taxon>Gemmatimonadaceae</taxon>
        <taxon>Gemmatirosa</taxon>
    </lineage>
</organism>
<dbReference type="eggNOG" id="COG1523">
    <property type="taxonomic scope" value="Bacteria"/>
</dbReference>
<dbReference type="HOGENOM" id="CLU_011725_1_1_0"/>
<dbReference type="Pfam" id="PF00128">
    <property type="entry name" value="Alpha-amylase"/>
    <property type="match status" value="1"/>
</dbReference>
<accession>W0RHI1</accession>
<evidence type="ECO:0000313" key="7">
    <source>
        <dbReference type="Proteomes" id="UP000019151"/>
    </source>
</evidence>
<gene>
    <name evidence="6" type="ORF">J421_2243</name>
</gene>
<dbReference type="SUPFAM" id="SSF51011">
    <property type="entry name" value="Glycosyl hydrolase domain"/>
    <property type="match status" value="1"/>
</dbReference>
<dbReference type="InterPro" id="IPR044505">
    <property type="entry name" value="GlgX_Isoamylase_N_E_set"/>
</dbReference>
<evidence type="ECO:0000256" key="2">
    <source>
        <dbReference type="ARBA" id="ARBA00022801"/>
    </source>
</evidence>
<proteinExistence type="inferred from homology"/>
<dbReference type="SUPFAM" id="SSF81296">
    <property type="entry name" value="E set domains"/>
    <property type="match status" value="1"/>
</dbReference>
<keyword evidence="2" id="KW-0378">Hydrolase</keyword>
<dbReference type="STRING" id="861299.J421_2243"/>
<dbReference type="InterPro" id="IPR013780">
    <property type="entry name" value="Glyco_hydro_b"/>
</dbReference>
<dbReference type="CDD" id="cd02856">
    <property type="entry name" value="E_set_GDE_Isoamylase_N"/>
    <property type="match status" value="1"/>
</dbReference>
<dbReference type="PANTHER" id="PTHR43002">
    <property type="entry name" value="GLYCOGEN DEBRANCHING ENZYME"/>
    <property type="match status" value="1"/>
</dbReference>
<protein>
    <submittedName>
        <fullName evidence="6">Glycogen debranching enzyme GlgX</fullName>
    </submittedName>
</protein>
<name>W0RHI1_9BACT</name>
<feature type="domain" description="Glycosyl hydrolase family 13 catalytic" evidence="5">
    <location>
        <begin position="188"/>
        <end position="579"/>
    </location>
</feature>
<dbReference type="InterPro" id="IPR013783">
    <property type="entry name" value="Ig-like_fold"/>
</dbReference>
<dbReference type="InterPro" id="IPR006047">
    <property type="entry name" value="GH13_cat_dom"/>
</dbReference>
<dbReference type="SUPFAM" id="SSF51445">
    <property type="entry name" value="(Trans)glycosidases"/>
    <property type="match status" value="1"/>
</dbReference>